<dbReference type="AlphaFoldDB" id="A0AAD0WN09"/>
<sequence>MPQNLLYEINSNHLKNIDILNQIYENEEDNYYVSLDFSKEFYILQARAGFISTSIKLNNIFYLLCEIQFEYAILDFKNLHISKKVKSLIKKDDFIFRVNHNIELFFKQLNLYHKNNWLIDKYEKLIKDIFYNYKSDDFKILTFEVYDKNDNLISAEIGYKIEKIYTSLSGFCSKDKKYNNYGKLQLTLTANYLQNNKFLFWNLGHPYMNYKFDLGATLLTRKEFLKRWLSSLNVNYSP</sequence>
<dbReference type="InterPro" id="IPR042203">
    <property type="entry name" value="Leu/Phe-tRNA_Trfase_C"/>
</dbReference>
<organism evidence="4 6">
    <name type="scientific">Aliarcobacter skirrowii CCUG 10374</name>
    <dbReference type="NCBI Taxonomy" id="1032239"/>
    <lineage>
        <taxon>Bacteria</taxon>
        <taxon>Pseudomonadati</taxon>
        <taxon>Campylobacterota</taxon>
        <taxon>Epsilonproteobacteria</taxon>
        <taxon>Campylobacterales</taxon>
        <taxon>Arcobacteraceae</taxon>
        <taxon>Aliarcobacter</taxon>
    </lineage>
</organism>
<reference evidence="5 7" key="1">
    <citation type="submission" date="2017-09" db="EMBL/GenBank/DDBJ databases">
        <title>Genomics of the genus Arcobacter.</title>
        <authorList>
            <person name="Perez-Cataluna A."/>
            <person name="Figueras M.J."/>
            <person name="Salas-Masso N."/>
        </authorList>
    </citation>
    <scope>NUCLEOTIDE SEQUENCE [LARGE SCALE GENOMIC DNA]</scope>
    <source>
        <strain evidence="5 7">LMG 6621</strain>
    </source>
</reference>
<dbReference type="Proteomes" id="UP000262029">
    <property type="component" value="Chromosome"/>
</dbReference>
<dbReference type="Proteomes" id="UP000290580">
    <property type="component" value="Unassembled WGS sequence"/>
</dbReference>
<evidence type="ECO:0000313" key="5">
    <source>
        <dbReference type="EMBL" id="RXI27040.1"/>
    </source>
</evidence>
<dbReference type="EMBL" id="CP032099">
    <property type="protein sequence ID" value="AXX84025.1"/>
    <property type="molecule type" value="Genomic_DNA"/>
</dbReference>
<protein>
    <submittedName>
        <fullName evidence="4">Leucyl, phenylalanyl-tRNA-protein transferase</fullName>
    </submittedName>
</protein>
<evidence type="ECO:0000256" key="3">
    <source>
        <dbReference type="ARBA" id="ARBA00023315"/>
    </source>
</evidence>
<reference evidence="4 6" key="2">
    <citation type="submission" date="2018-08" db="EMBL/GenBank/DDBJ databases">
        <title>Complete genome of the Arcobacter skirrowii type strain LMG 6621.</title>
        <authorList>
            <person name="Miller W.G."/>
            <person name="Yee E."/>
            <person name="Bono J.L."/>
        </authorList>
    </citation>
    <scope>NUCLEOTIDE SEQUENCE [LARGE SCALE GENOMIC DNA]</scope>
    <source>
        <strain evidence="4 6">CCUG 10374</strain>
    </source>
</reference>
<name>A0AAD0WN09_9BACT</name>
<dbReference type="PANTHER" id="PTHR30098">
    <property type="entry name" value="LEUCYL/PHENYLALANYL-TRNA--PROTEIN TRANSFERASE"/>
    <property type="match status" value="1"/>
</dbReference>
<keyword evidence="3" id="KW-0012">Acyltransferase</keyword>
<gene>
    <name evidence="4" type="ORF">ASKIR_0189</name>
    <name evidence="5" type="ORF">CP959_02765</name>
</gene>
<dbReference type="GO" id="GO:0030163">
    <property type="term" value="P:protein catabolic process"/>
    <property type="evidence" value="ECO:0007669"/>
    <property type="project" value="InterPro"/>
</dbReference>
<dbReference type="InterPro" id="IPR004616">
    <property type="entry name" value="Leu/Phe-tRNA_Trfase"/>
</dbReference>
<keyword evidence="2 4" id="KW-0808">Transferase</keyword>
<evidence type="ECO:0000313" key="6">
    <source>
        <dbReference type="Proteomes" id="UP000262029"/>
    </source>
</evidence>
<keyword evidence="7" id="KW-1185">Reference proteome</keyword>
<dbReference type="EMBL" id="NXIC01000001">
    <property type="protein sequence ID" value="RXI27040.1"/>
    <property type="molecule type" value="Genomic_DNA"/>
</dbReference>
<dbReference type="GO" id="GO:0008914">
    <property type="term" value="F:leucyl-tRNA--protein transferase activity"/>
    <property type="evidence" value="ECO:0007669"/>
    <property type="project" value="InterPro"/>
</dbReference>
<evidence type="ECO:0000313" key="7">
    <source>
        <dbReference type="Proteomes" id="UP000290580"/>
    </source>
</evidence>
<dbReference type="SUPFAM" id="SSF55729">
    <property type="entry name" value="Acyl-CoA N-acyltransferases (Nat)"/>
    <property type="match status" value="1"/>
</dbReference>
<evidence type="ECO:0000313" key="4">
    <source>
        <dbReference type="EMBL" id="AXX84025.1"/>
    </source>
</evidence>
<dbReference type="Gene3D" id="3.40.630.70">
    <property type="entry name" value="Leucyl/phenylalanyl-tRNA-protein transferase, C-terminal domain"/>
    <property type="match status" value="1"/>
</dbReference>
<accession>A0AAD0WN09</accession>
<keyword evidence="1" id="KW-0963">Cytoplasm</keyword>
<dbReference type="RefSeq" id="WP_115588020.1">
    <property type="nucleotide sequence ID" value="NZ_CP032099.1"/>
</dbReference>
<dbReference type="Pfam" id="PF03588">
    <property type="entry name" value="Leu_Phe_trans"/>
    <property type="match status" value="1"/>
</dbReference>
<dbReference type="InterPro" id="IPR016181">
    <property type="entry name" value="Acyl_CoA_acyltransferase"/>
</dbReference>
<evidence type="ECO:0000256" key="1">
    <source>
        <dbReference type="ARBA" id="ARBA00022490"/>
    </source>
</evidence>
<dbReference type="PANTHER" id="PTHR30098:SF2">
    <property type="entry name" value="LEUCYL_PHENYLALANYL-TRNA--PROTEIN TRANSFERASE"/>
    <property type="match status" value="1"/>
</dbReference>
<proteinExistence type="predicted"/>
<evidence type="ECO:0000256" key="2">
    <source>
        <dbReference type="ARBA" id="ARBA00022679"/>
    </source>
</evidence>
<dbReference type="GO" id="GO:0005737">
    <property type="term" value="C:cytoplasm"/>
    <property type="evidence" value="ECO:0007669"/>
    <property type="project" value="TreeGrafter"/>
</dbReference>
<dbReference type="GeneID" id="61749943"/>